<evidence type="ECO:0000259" key="1">
    <source>
        <dbReference type="Pfam" id="PF00535"/>
    </source>
</evidence>
<dbReference type="SUPFAM" id="SSF53448">
    <property type="entry name" value="Nucleotide-diphospho-sugar transferases"/>
    <property type="match status" value="1"/>
</dbReference>
<gene>
    <name evidence="2" type="primary">rfbN</name>
</gene>
<dbReference type="InterPro" id="IPR001173">
    <property type="entry name" value="Glyco_trans_2-like"/>
</dbReference>
<sequence length="314" mass="35371">MSEINRSEEVKACLIIPTYNGGEVWKKSANNIALYSKIQPHDVYVIDSESEDDTVQVAKAHGFNVKIIEGASFNHGGTRNQAITDNGVVYDVAILITQDAIPLDGFVNKILSAFEDPLVACAYGRQLPHENANSIAQHARFFNYPAKSVVNTKENIPEYGIKTAFTSNSFCAYRVSIFNLLGGFPDNTILSEDMYYAAKAINAGYKVAYVSEAQVMHSHNYSPIEEFKRYFDIGVFHATEYWIKKDFGGAGVEGKKFIISEIKYLLHKNLTLIPKACINNFMKILGYKLGQNYKILPKNAVKKFSMHKKFWNKY</sequence>
<dbReference type="EMBL" id="KJ739595">
    <property type="protein sequence ID" value="AIG56890.1"/>
    <property type="molecule type" value="Genomic_DNA"/>
</dbReference>
<accession>A0A075TEN4</accession>
<reference evidence="2" key="1">
    <citation type="submission" date="2014-12" db="EMBL/GenBank/DDBJ databases">
        <authorList>
            <person name="Yan X."/>
            <person name="Fratamico P.M."/>
            <person name="Tebbs R.S."/>
            <person name="O'Connell C.D."/>
            <person name="Baranzoni G.M."/>
            <person name="Swimley M."/>
            <person name="Debroy C."/>
            <person name="Liu Y."/>
        </authorList>
    </citation>
    <scope>NUCLEOTIDE SEQUENCE</scope>
    <source>
        <strain evidence="2">Bi 316-42</strain>
    </source>
</reference>
<protein>
    <submittedName>
        <fullName evidence="2">Rhamnosyltransferase</fullName>
    </submittedName>
</protein>
<dbReference type="GO" id="GO:0016740">
    <property type="term" value="F:transferase activity"/>
    <property type="evidence" value="ECO:0007669"/>
    <property type="project" value="UniProtKB-KW"/>
</dbReference>
<dbReference type="Pfam" id="PF00535">
    <property type="entry name" value="Glycos_transf_2"/>
    <property type="match status" value="1"/>
</dbReference>
<dbReference type="Gene3D" id="3.90.550.10">
    <property type="entry name" value="Spore Coat Polysaccharide Biosynthesis Protein SpsA, Chain A"/>
    <property type="match status" value="1"/>
</dbReference>
<dbReference type="PANTHER" id="PTHR43685:SF13">
    <property type="entry name" value="O ANTIGEN BIOSYNTHESIS RHAMNOSYLTRANSFERASE RFBN"/>
    <property type="match status" value="1"/>
</dbReference>
<name>A0A075TEN4_ECOLX</name>
<dbReference type="InterPro" id="IPR050834">
    <property type="entry name" value="Glycosyltransf_2"/>
</dbReference>
<dbReference type="PANTHER" id="PTHR43685">
    <property type="entry name" value="GLYCOSYLTRANSFERASE"/>
    <property type="match status" value="1"/>
</dbReference>
<proteinExistence type="predicted"/>
<evidence type="ECO:0000313" key="2">
    <source>
        <dbReference type="EMBL" id="AIG56890.1"/>
    </source>
</evidence>
<dbReference type="InterPro" id="IPR029044">
    <property type="entry name" value="Nucleotide-diphossugar_trans"/>
</dbReference>
<dbReference type="AlphaFoldDB" id="A0A075TEN4"/>
<feature type="domain" description="Glycosyltransferase 2-like" evidence="1">
    <location>
        <begin position="14"/>
        <end position="179"/>
    </location>
</feature>
<organism evidence="2">
    <name type="scientific">Escherichia coli</name>
    <dbReference type="NCBI Taxonomy" id="562"/>
    <lineage>
        <taxon>Bacteria</taxon>
        <taxon>Pseudomonadati</taxon>
        <taxon>Pseudomonadota</taxon>
        <taxon>Gammaproteobacteria</taxon>
        <taxon>Enterobacterales</taxon>
        <taxon>Enterobacteriaceae</taxon>
        <taxon>Escherichia</taxon>
    </lineage>
</organism>
<keyword evidence="2" id="KW-0808">Transferase</keyword>
<dbReference type="GO" id="GO:0044010">
    <property type="term" value="P:single-species biofilm formation"/>
    <property type="evidence" value="ECO:0007669"/>
    <property type="project" value="TreeGrafter"/>
</dbReference>